<reference evidence="14" key="1">
    <citation type="journal article" date="2024" name="IScience">
        <title>Strigolactones Initiate the Formation of Haustorium-like Structures in Castilleja.</title>
        <authorList>
            <person name="Buerger M."/>
            <person name="Peterson D."/>
            <person name="Chory J."/>
        </authorList>
    </citation>
    <scope>NUCLEOTIDE SEQUENCE [LARGE SCALE GENOMIC DNA]</scope>
</reference>
<evidence type="ECO:0000313" key="13">
    <source>
        <dbReference type="EMBL" id="KAL3614864.1"/>
    </source>
</evidence>
<evidence type="ECO:0000259" key="12">
    <source>
        <dbReference type="PROSITE" id="PS51277"/>
    </source>
</evidence>
<dbReference type="GO" id="GO:0003677">
    <property type="term" value="F:DNA binding"/>
    <property type="evidence" value="ECO:0007669"/>
    <property type="project" value="UniProtKB-KW"/>
</dbReference>
<dbReference type="PANTHER" id="PTHR31458:SF2">
    <property type="entry name" value="POLYGALACTURONASE 1 BETA-LIKE PROTEIN 2"/>
    <property type="match status" value="1"/>
</dbReference>
<evidence type="ECO:0000259" key="11">
    <source>
        <dbReference type="PROSITE" id="PS51005"/>
    </source>
</evidence>
<dbReference type="Gene3D" id="2.170.150.80">
    <property type="entry name" value="NAC domain"/>
    <property type="match status" value="1"/>
</dbReference>
<keyword evidence="14" id="KW-1185">Reference proteome</keyword>
<proteinExistence type="predicted"/>
<evidence type="ECO:0000256" key="4">
    <source>
        <dbReference type="ARBA" id="ARBA00022523"/>
    </source>
</evidence>
<dbReference type="InterPro" id="IPR036093">
    <property type="entry name" value="NAC_dom_sf"/>
</dbReference>
<dbReference type="AlphaFoldDB" id="A0ABD3BC73"/>
<evidence type="ECO:0000256" key="8">
    <source>
        <dbReference type="ARBA" id="ARBA00023163"/>
    </source>
</evidence>
<evidence type="ECO:0000313" key="14">
    <source>
        <dbReference type="Proteomes" id="UP001632038"/>
    </source>
</evidence>
<keyword evidence="9" id="KW-0325">Glycoprotein</keyword>
<keyword evidence="5" id="KW-0732">Signal</keyword>
<dbReference type="EMBL" id="JAVIJP010000100">
    <property type="protein sequence ID" value="KAL3614864.1"/>
    <property type="molecule type" value="Genomic_DNA"/>
</dbReference>
<dbReference type="Proteomes" id="UP001632038">
    <property type="component" value="Unassembled WGS sequence"/>
</dbReference>
<evidence type="ECO:0000256" key="7">
    <source>
        <dbReference type="ARBA" id="ARBA00023125"/>
    </source>
</evidence>
<gene>
    <name evidence="13" type="ORF">CASFOL_040525</name>
</gene>
<dbReference type="InterPro" id="IPR003441">
    <property type="entry name" value="NAC-dom"/>
</dbReference>
<comment type="subcellular location">
    <subcellularLocation>
        <location evidence="1">Secreted</location>
        <location evidence="1">Cell wall</location>
    </subcellularLocation>
    <subcellularLocation>
        <location evidence="2">Secreted</location>
        <location evidence="2">Extracellular space</location>
        <location evidence="2">Apoplast</location>
    </subcellularLocation>
</comment>
<dbReference type="PROSITE" id="PS51277">
    <property type="entry name" value="BURP"/>
    <property type="match status" value="1"/>
</dbReference>
<feature type="domain" description="BURP" evidence="12">
    <location>
        <begin position="479"/>
        <end position="666"/>
    </location>
</feature>
<keyword evidence="3" id="KW-0964">Secreted</keyword>
<evidence type="ECO:0000256" key="5">
    <source>
        <dbReference type="ARBA" id="ARBA00022729"/>
    </source>
</evidence>
<accession>A0ABD3BC73</accession>
<evidence type="ECO:0000256" key="2">
    <source>
        <dbReference type="ARBA" id="ARBA00004271"/>
    </source>
</evidence>
<dbReference type="Pfam" id="PF02365">
    <property type="entry name" value="NAM"/>
    <property type="match status" value="1"/>
</dbReference>
<keyword evidence="7" id="KW-0238">DNA-binding</keyword>
<evidence type="ECO:0000256" key="3">
    <source>
        <dbReference type="ARBA" id="ARBA00022512"/>
    </source>
</evidence>
<dbReference type="GO" id="GO:0048046">
    <property type="term" value="C:apoplast"/>
    <property type="evidence" value="ECO:0007669"/>
    <property type="project" value="UniProtKB-SubCell"/>
</dbReference>
<feature type="domain" description="NAC" evidence="11">
    <location>
        <begin position="12"/>
        <end position="165"/>
    </location>
</feature>
<evidence type="ECO:0000256" key="10">
    <source>
        <dbReference type="ARBA" id="ARBA00023242"/>
    </source>
</evidence>
<keyword evidence="6" id="KW-0805">Transcription regulation</keyword>
<keyword evidence="4" id="KW-0052">Apoplast</keyword>
<dbReference type="SMART" id="SM01045">
    <property type="entry name" value="BURP"/>
    <property type="match status" value="1"/>
</dbReference>
<dbReference type="SUPFAM" id="SSF101941">
    <property type="entry name" value="NAC domain"/>
    <property type="match status" value="1"/>
</dbReference>
<evidence type="ECO:0000256" key="1">
    <source>
        <dbReference type="ARBA" id="ARBA00004191"/>
    </source>
</evidence>
<keyword evidence="8" id="KW-0804">Transcription</keyword>
<keyword evidence="3" id="KW-0134">Cell wall</keyword>
<name>A0ABD3BC73_9LAMI</name>
<dbReference type="Pfam" id="PF03181">
    <property type="entry name" value="BURP"/>
    <property type="match status" value="1"/>
</dbReference>
<evidence type="ECO:0000256" key="6">
    <source>
        <dbReference type="ARBA" id="ARBA00023015"/>
    </source>
</evidence>
<protein>
    <recommendedName>
        <fullName evidence="15">NAC domain-containing protein</fullName>
    </recommendedName>
</protein>
<keyword evidence="10" id="KW-0539">Nucleus</keyword>
<sequence>MSCSLSTVEANLPPGFRFHPKDEELICDYLMNWVSAGGSCSHQITPPLLIQVDLNKCEPWDIPEAACVGGKEWYFYSQRDKKYSTGIRTNRATISGYWKATGKDRPVLRNETLVGMRKTLVFYQGRAPKGGKTEWVMHEFRLEEPGPKTASSPKEDWVICKVFNKNKSSSEIVGSGYDDTTPLTTQSYNNFTYNDQVNHTISPNDHRHYQQVPCFSISTPGQTSPNNNSLPATIVDPGPPITPNNINGSGIWAPQIQNNNNLYSNESNRDGQDVLKDVYINNHAIKMESVANDQINNVGMMMMIDGPRSFEEGGSDDSYMSKESPFTPKASVIRYWKTQISNDLPKPEFLLKKASLLTAAQYAAFSKLAADQNKLSEKLPDFCSTANLLCFPDLSQSLEKHSDVNFSSCAQDLNFTNYSTNQLGGSDAFLGSVRRYSRGSTAHDDNFNVYATKDKVVDQSFNTYGKMVNNKWSVEPVKFFKEAMLKNGSTLPMPGIRDKMPQRSFLPRVIVSKLPFSTSKITEMKKIFRVGEDGSGMSKMMIDALADYERAPSARETKRCVASIEDMIDFVTSVLGRNVVVRSMNTTQGYNRKVMLGNVKGVNGGQVTKFVSCHQSLFPYMLYYCHSVPKVRVYEADILDPNTNEKINHGVAINLSFGYHGLERES</sequence>
<dbReference type="PROSITE" id="PS51005">
    <property type="entry name" value="NAC"/>
    <property type="match status" value="1"/>
</dbReference>
<dbReference type="InterPro" id="IPR004873">
    <property type="entry name" value="BURP_dom"/>
</dbReference>
<evidence type="ECO:0008006" key="15">
    <source>
        <dbReference type="Google" id="ProtNLM"/>
    </source>
</evidence>
<dbReference type="InterPro" id="IPR051897">
    <property type="entry name" value="PG-associated_BURP"/>
</dbReference>
<evidence type="ECO:0000256" key="9">
    <source>
        <dbReference type="ARBA" id="ARBA00023180"/>
    </source>
</evidence>
<organism evidence="13 14">
    <name type="scientific">Castilleja foliolosa</name>
    <dbReference type="NCBI Taxonomy" id="1961234"/>
    <lineage>
        <taxon>Eukaryota</taxon>
        <taxon>Viridiplantae</taxon>
        <taxon>Streptophyta</taxon>
        <taxon>Embryophyta</taxon>
        <taxon>Tracheophyta</taxon>
        <taxon>Spermatophyta</taxon>
        <taxon>Magnoliopsida</taxon>
        <taxon>eudicotyledons</taxon>
        <taxon>Gunneridae</taxon>
        <taxon>Pentapetalae</taxon>
        <taxon>asterids</taxon>
        <taxon>lamiids</taxon>
        <taxon>Lamiales</taxon>
        <taxon>Orobanchaceae</taxon>
        <taxon>Pedicularideae</taxon>
        <taxon>Castillejinae</taxon>
        <taxon>Castilleja</taxon>
    </lineage>
</organism>
<comment type="caution">
    <text evidence="13">The sequence shown here is derived from an EMBL/GenBank/DDBJ whole genome shotgun (WGS) entry which is preliminary data.</text>
</comment>
<dbReference type="PANTHER" id="PTHR31458">
    <property type="entry name" value="POLYGALACTURONASE 1 BETA-LIKE PROTEIN 2"/>
    <property type="match status" value="1"/>
</dbReference>